<reference evidence="1 2" key="1">
    <citation type="submission" date="2021-01" db="EMBL/GenBank/DDBJ databases">
        <title>Whole genome shotgun sequence of Catellatospora coxensis NBRC 107359.</title>
        <authorList>
            <person name="Komaki H."/>
            <person name="Tamura T."/>
        </authorList>
    </citation>
    <scope>NUCLEOTIDE SEQUENCE [LARGE SCALE GENOMIC DNA]</scope>
    <source>
        <strain evidence="1 2">NBRC 107359</strain>
    </source>
</reference>
<evidence type="ECO:0000313" key="1">
    <source>
        <dbReference type="EMBL" id="GIG08513.1"/>
    </source>
</evidence>
<organism evidence="1 2">
    <name type="scientific">Catellatospora coxensis</name>
    <dbReference type="NCBI Taxonomy" id="310354"/>
    <lineage>
        <taxon>Bacteria</taxon>
        <taxon>Bacillati</taxon>
        <taxon>Actinomycetota</taxon>
        <taxon>Actinomycetes</taxon>
        <taxon>Micromonosporales</taxon>
        <taxon>Micromonosporaceae</taxon>
        <taxon>Catellatospora</taxon>
    </lineage>
</organism>
<protein>
    <recommendedName>
        <fullName evidence="3">Nucleotidyltransferase AbiEii toxin of type IV toxin-antitoxin system</fullName>
    </recommendedName>
</protein>
<comment type="caution">
    <text evidence="1">The sequence shown here is derived from an EMBL/GenBank/DDBJ whole genome shotgun (WGS) entry which is preliminary data.</text>
</comment>
<dbReference type="EMBL" id="BONI01000048">
    <property type="protein sequence ID" value="GIG08513.1"/>
    <property type="molecule type" value="Genomic_DNA"/>
</dbReference>
<dbReference type="Proteomes" id="UP000630887">
    <property type="component" value="Unassembled WGS sequence"/>
</dbReference>
<name>A0A8J3KTV3_9ACTN</name>
<accession>A0A8J3KTV3</accession>
<dbReference type="RefSeq" id="WP_203694819.1">
    <property type="nucleotide sequence ID" value="NZ_BAAALC010000047.1"/>
</dbReference>
<evidence type="ECO:0000313" key="2">
    <source>
        <dbReference type="Proteomes" id="UP000630887"/>
    </source>
</evidence>
<dbReference type="AlphaFoldDB" id="A0A8J3KTV3"/>
<keyword evidence="2" id="KW-1185">Reference proteome</keyword>
<dbReference type="Pfam" id="PF08843">
    <property type="entry name" value="AbiEii"/>
    <property type="match status" value="1"/>
</dbReference>
<dbReference type="InterPro" id="IPR014942">
    <property type="entry name" value="AbiEii"/>
</dbReference>
<proteinExistence type="predicted"/>
<evidence type="ECO:0008006" key="3">
    <source>
        <dbReference type="Google" id="ProtNLM"/>
    </source>
</evidence>
<sequence>MTVEELQVEVARIALGVAQAHGFALGGGHALNLYGIVHRATEDVDLFTDVDGGVRAAGALVAQALAAAGLDVTAYGDDLGEVFGGLDDELVEFQITRADAVMRLTLARFDRNRGAVVMDIGPVLHVEDVLGGKVAALATRAEPRDYIDVAGALRDYPREQLVELGLRADPTLSDEDFTAAMDRLDRLSDDVWRQLYGLTPQACATVRAAFADWPRDRG</sequence>
<gene>
    <name evidence="1" type="ORF">Cco03nite_52130</name>
</gene>